<dbReference type="InterPro" id="IPR012337">
    <property type="entry name" value="RNaseH-like_sf"/>
</dbReference>
<protein>
    <submittedName>
        <fullName evidence="2">Transposase</fullName>
    </submittedName>
</protein>
<evidence type="ECO:0000313" key="3">
    <source>
        <dbReference type="Proteomes" id="UP001060112"/>
    </source>
</evidence>
<reference evidence="2" key="1">
    <citation type="submission" date="2022-07" db="EMBL/GenBank/DDBJ databases">
        <title>Faecal culturing of patients with breast cancer.</title>
        <authorList>
            <person name="Teng N.M.Y."/>
            <person name="Kiu R."/>
            <person name="Evans R."/>
            <person name="Baker D.J."/>
            <person name="Zenner C."/>
            <person name="Robinson S.D."/>
            <person name="Hall L.J."/>
        </authorList>
    </citation>
    <scope>NUCLEOTIDE SEQUENCE</scope>
    <source>
        <strain evidence="2">LH1062</strain>
    </source>
</reference>
<organism evidence="2 3">
    <name type="scientific">Allocoprobacillus halotolerans</name>
    <dbReference type="NCBI Taxonomy" id="2944914"/>
    <lineage>
        <taxon>Bacteria</taxon>
        <taxon>Bacillati</taxon>
        <taxon>Bacillota</taxon>
        <taxon>Erysipelotrichia</taxon>
        <taxon>Erysipelotrichales</taxon>
        <taxon>Erysipelotrichaceae</taxon>
        <taxon>Allocoprobacillus</taxon>
    </lineage>
</organism>
<sequence>MEEIIKIYNMRWGEETSFRELKYAIGLNALHAKKRQLIQQEIYARMLLYNFCQRIVREIKVPKKDKIKYTYQINFTRSVHIIREFLRKKWKESTCRASYS</sequence>
<dbReference type="Proteomes" id="UP001060112">
    <property type="component" value="Chromosome"/>
</dbReference>
<dbReference type="InterPro" id="IPR002559">
    <property type="entry name" value="Transposase_11"/>
</dbReference>
<keyword evidence="3" id="KW-1185">Reference proteome</keyword>
<dbReference type="Pfam" id="PF01609">
    <property type="entry name" value="DDE_Tnp_1"/>
    <property type="match status" value="1"/>
</dbReference>
<gene>
    <name evidence="2" type="ORF">NMU03_16605</name>
</gene>
<accession>A0ABY5I2I2</accession>
<name>A0ABY5I2I2_9FIRM</name>
<proteinExistence type="predicted"/>
<dbReference type="SUPFAM" id="SSF53098">
    <property type="entry name" value="Ribonuclease H-like"/>
    <property type="match status" value="1"/>
</dbReference>
<feature type="domain" description="Transposase IS4-like" evidence="1">
    <location>
        <begin position="2"/>
        <end position="51"/>
    </location>
</feature>
<evidence type="ECO:0000259" key="1">
    <source>
        <dbReference type="Pfam" id="PF01609"/>
    </source>
</evidence>
<evidence type="ECO:0000313" key="2">
    <source>
        <dbReference type="EMBL" id="UTY39160.1"/>
    </source>
</evidence>
<dbReference type="EMBL" id="CP101620">
    <property type="protein sequence ID" value="UTY39160.1"/>
    <property type="molecule type" value="Genomic_DNA"/>
</dbReference>